<organism evidence="1 2">
    <name type="scientific">Anas platyrhynchos</name>
    <name type="common">Mallard</name>
    <name type="synonym">Anas boschas</name>
    <dbReference type="NCBI Taxonomy" id="8839"/>
    <lineage>
        <taxon>Eukaryota</taxon>
        <taxon>Metazoa</taxon>
        <taxon>Chordata</taxon>
        <taxon>Craniata</taxon>
        <taxon>Vertebrata</taxon>
        <taxon>Euteleostomi</taxon>
        <taxon>Archelosauria</taxon>
        <taxon>Archosauria</taxon>
        <taxon>Dinosauria</taxon>
        <taxon>Saurischia</taxon>
        <taxon>Theropoda</taxon>
        <taxon>Coelurosauria</taxon>
        <taxon>Aves</taxon>
        <taxon>Neognathae</taxon>
        <taxon>Galloanserae</taxon>
        <taxon>Anseriformes</taxon>
        <taxon>Anatidae</taxon>
        <taxon>Anatinae</taxon>
        <taxon>Anas</taxon>
    </lineage>
</organism>
<gene>
    <name evidence="1" type="ORF">Anapl_09021</name>
</gene>
<dbReference type="EMBL" id="KB743709">
    <property type="protein sequence ID" value="EOA97371.1"/>
    <property type="molecule type" value="Genomic_DNA"/>
</dbReference>
<keyword evidence="2" id="KW-1185">Reference proteome</keyword>
<proteinExistence type="predicted"/>
<dbReference type="Proteomes" id="UP000296049">
    <property type="component" value="Unassembled WGS sequence"/>
</dbReference>
<evidence type="ECO:0000313" key="1">
    <source>
        <dbReference type="EMBL" id="EOA97371.1"/>
    </source>
</evidence>
<reference evidence="2" key="1">
    <citation type="journal article" date="2013" name="Nat. Genet.">
        <title>The duck genome and transcriptome provide insight into an avian influenza virus reservoir species.</title>
        <authorList>
            <person name="Huang Y."/>
            <person name="Li Y."/>
            <person name="Burt D.W."/>
            <person name="Chen H."/>
            <person name="Zhang Y."/>
            <person name="Qian W."/>
            <person name="Kim H."/>
            <person name="Gan S."/>
            <person name="Zhao Y."/>
            <person name="Li J."/>
            <person name="Yi K."/>
            <person name="Feng H."/>
            <person name="Zhu P."/>
            <person name="Li B."/>
            <person name="Liu Q."/>
            <person name="Fairley S."/>
            <person name="Magor K.E."/>
            <person name="Du Z."/>
            <person name="Hu X."/>
            <person name="Goodman L."/>
            <person name="Tafer H."/>
            <person name="Vignal A."/>
            <person name="Lee T."/>
            <person name="Kim K.W."/>
            <person name="Sheng Z."/>
            <person name="An Y."/>
            <person name="Searle S."/>
            <person name="Herrero J."/>
            <person name="Groenen M.A."/>
            <person name="Crooijmans R.P."/>
            <person name="Faraut T."/>
            <person name="Cai Q."/>
            <person name="Webster R.G."/>
            <person name="Aldridge J.R."/>
            <person name="Warren W.C."/>
            <person name="Bartschat S."/>
            <person name="Kehr S."/>
            <person name="Marz M."/>
            <person name="Stadler P.F."/>
            <person name="Smith J."/>
            <person name="Kraus R.H."/>
            <person name="Zhao Y."/>
            <person name="Ren L."/>
            <person name="Fei J."/>
            <person name="Morisson M."/>
            <person name="Kaiser P."/>
            <person name="Griffin D.K."/>
            <person name="Rao M."/>
            <person name="Pitel F."/>
            <person name="Wang J."/>
            <person name="Li N."/>
        </authorList>
    </citation>
    <scope>NUCLEOTIDE SEQUENCE [LARGE SCALE GENOMIC DNA]</scope>
</reference>
<evidence type="ECO:0000313" key="2">
    <source>
        <dbReference type="Proteomes" id="UP000296049"/>
    </source>
</evidence>
<sequence>MNRCTERKGKGRGLRVGIDQSTNSSRSLLGDECDYSFPDHRPPGAACERATCHQHTPVQEDVSLLVPCKKAVMRETEQGGFCHLPTSMLLEQEAALVSTLTRVAFLLSTPCLNMTKATHQYTSANTPKYYALCSASPQSPGEQCVAIAEHRIVVTYYLWAETICGLVAGKRY</sequence>
<name>R0JK49_ANAPL</name>
<accession>R0JK49</accession>
<protein>
    <submittedName>
        <fullName evidence="1">Uncharacterized protein</fullName>
    </submittedName>
</protein>
<dbReference type="AlphaFoldDB" id="R0JK49"/>